<keyword evidence="1" id="KW-1185">Reference proteome</keyword>
<dbReference type="WBParaSite" id="MhA1_Contig841.frz3.gene13">
    <property type="protein sequence ID" value="MhA1_Contig841.frz3.gene13"/>
    <property type="gene ID" value="MhA1_Contig841.frz3.gene13"/>
</dbReference>
<name>A0A1I8C0K6_MELHA</name>
<proteinExistence type="predicted"/>
<dbReference type="Gene3D" id="2.60.120.920">
    <property type="match status" value="1"/>
</dbReference>
<sequence>MTVKPDTDENMDWKAEIGLYKNNDCFFRVSSDGHYYTASSNRMFKEPLTGYVVFGVGQIFPPRNKPNTPTQIFFTMDGKQIDKTILMAEDVDLLPHIIIKNCDAEVNFGNDKAFVYDIEAHEAAYEA</sequence>
<organism evidence="1 2">
    <name type="scientific">Meloidogyne hapla</name>
    <name type="common">Root-knot nematode worm</name>
    <dbReference type="NCBI Taxonomy" id="6305"/>
    <lineage>
        <taxon>Eukaryota</taxon>
        <taxon>Metazoa</taxon>
        <taxon>Ecdysozoa</taxon>
        <taxon>Nematoda</taxon>
        <taxon>Chromadorea</taxon>
        <taxon>Rhabditida</taxon>
        <taxon>Tylenchina</taxon>
        <taxon>Tylenchomorpha</taxon>
        <taxon>Tylenchoidea</taxon>
        <taxon>Meloidogynidae</taxon>
        <taxon>Meloidogyninae</taxon>
        <taxon>Meloidogyne</taxon>
    </lineage>
</organism>
<protein>
    <submittedName>
        <fullName evidence="2">Fucose-specific lectin</fullName>
    </submittedName>
</protein>
<evidence type="ECO:0000313" key="1">
    <source>
        <dbReference type="Proteomes" id="UP000095281"/>
    </source>
</evidence>
<reference evidence="2" key="1">
    <citation type="submission" date="2016-11" db="UniProtKB">
        <authorList>
            <consortium name="WormBaseParasite"/>
        </authorList>
    </citation>
    <scope>IDENTIFICATION</scope>
</reference>
<evidence type="ECO:0000313" key="2">
    <source>
        <dbReference type="WBParaSite" id="MhA1_Contig841.frz3.gene13"/>
    </source>
</evidence>
<dbReference type="Proteomes" id="UP000095281">
    <property type="component" value="Unplaced"/>
</dbReference>
<accession>A0A1I8C0K6</accession>
<dbReference type="AlphaFoldDB" id="A0A1I8C0K6"/>
<dbReference type="InterPro" id="IPR043136">
    <property type="entry name" value="B30.2/SPRY_sf"/>
</dbReference>